<dbReference type="GO" id="GO:1990281">
    <property type="term" value="C:efflux pump complex"/>
    <property type="evidence" value="ECO:0007669"/>
    <property type="project" value="TreeGrafter"/>
</dbReference>
<dbReference type="FunCoup" id="H8N1I5">
    <property type="interactions" value="159"/>
</dbReference>
<comment type="similarity">
    <text evidence="1">Belongs to the membrane fusion protein (MFP) (TC 8.A.1) family.</text>
</comment>
<reference evidence="5 6" key="1">
    <citation type="journal article" date="2012" name="J. Bacteriol.">
        <title>Complete Genome Sequence of the Fruiting Myxobacterium Corallococcus coralloides DSM 2259.</title>
        <authorList>
            <person name="Huntley S."/>
            <person name="Zhang Y."/>
            <person name="Treuner-Lange A."/>
            <person name="Kneip S."/>
            <person name="Sensen C.W."/>
            <person name="Sogaard-Andersen L."/>
        </authorList>
    </citation>
    <scope>NUCLEOTIDE SEQUENCE [LARGE SCALE GENOMIC DNA]</scope>
    <source>
        <strain evidence="6">ATCC 25202 / DSM 2259 / NBRC 100086 / M2</strain>
    </source>
</reference>
<dbReference type="Gene3D" id="1.10.287.470">
    <property type="entry name" value="Helix hairpin bin"/>
    <property type="match status" value="1"/>
</dbReference>
<accession>H8N1I5</accession>
<dbReference type="RefSeq" id="WP_014394639.1">
    <property type="nucleotide sequence ID" value="NC_017030.1"/>
</dbReference>
<dbReference type="EMBL" id="CP003389">
    <property type="protein sequence ID" value="AFE10874.1"/>
    <property type="molecule type" value="Genomic_DNA"/>
</dbReference>
<reference evidence="6" key="2">
    <citation type="submission" date="2012-03" db="EMBL/GenBank/DDBJ databases">
        <title>Genome sequence of the fruiting myxobacterium Corallococcus coralloides DSM 2259.</title>
        <authorList>
            <person name="Huntley S."/>
            <person name="Zhang Y."/>
            <person name="Treuner-Lange A."/>
            <person name="Sensen C.W."/>
            <person name="Sogaard-Andersen L."/>
        </authorList>
    </citation>
    <scope>NUCLEOTIDE SEQUENCE [LARGE SCALE GENOMIC DNA]</scope>
    <source>
        <strain evidence="6">ATCC 25202 / DSM 2259 / NBRC 100086 / M2</strain>
    </source>
</reference>
<dbReference type="Gene3D" id="2.40.30.170">
    <property type="match status" value="1"/>
</dbReference>
<sequence>MKTFMKAAVVAVAVVATGCGGNDKAVVPQASAAQQVVQKPVGVRAVTPATQLEASVLKATGSVRSKQSATLSAQASGTLTRVSVDVGDTVKRGQVLAQLDTSNARIAVNQARASKSAADAALDGATAEVERARVLAQSGSLPRASLDKAEVGFRQAQAQAQQAAAALDSAQESVRDAALTAPFDGVITSRSRNQGDYVSPGTAIFGLVNTQALEVRAPVPESLVDRVSVGAVVKGTLNPSGAPFEAKVKSLGATIDEQTRTVEVLAEVLPAKDAGARLRAGALVELDFSSAAASDIPPEQAGLFLPTQAVNARGQQGFVWVVQDGKAQRRDVKVERVLPGFVRVVQGLGPAERVVADASLPLQDGTALQVVQ</sequence>
<dbReference type="KEGG" id="ccx:COCOR_01793"/>
<dbReference type="PROSITE" id="PS51257">
    <property type="entry name" value="PROKAR_LIPOPROTEIN"/>
    <property type="match status" value="1"/>
</dbReference>
<dbReference type="AlphaFoldDB" id="H8N1I5"/>
<feature type="domain" description="CusB-like beta-barrel" evidence="3">
    <location>
        <begin position="215"/>
        <end position="291"/>
    </location>
</feature>
<name>H8N1I5_CORCM</name>
<dbReference type="NCBIfam" id="TIGR01730">
    <property type="entry name" value="RND_mfp"/>
    <property type="match status" value="1"/>
</dbReference>
<evidence type="ECO:0000259" key="2">
    <source>
        <dbReference type="Pfam" id="PF25917"/>
    </source>
</evidence>
<feature type="domain" description="Multidrug resistance protein MdtA-like barrel-sandwich hybrid" evidence="2">
    <location>
        <begin position="68"/>
        <end position="205"/>
    </location>
</feature>
<dbReference type="InterPro" id="IPR006143">
    <property type="entry name" value="RND_pump_MFP"/>
</dbReference>
<evidence type="ECO:0000313" key="6">
    <source>
        <dbReference type="Proteomes" id="UP000007587"/>
    </source>
</evidence>
<evidence type="ECO:0000256" key="1">
    <source>
        <dbReference type="ARBA" id="ARBA00009477"/>
    </source>
</evidence>
<dbReference type="Gene3D" id="2.40.420.20">
    <property type="match status" value="1"/>
</dbReference>
<proteinExistence type="inferred from homology"/>
<dbReference type="InterPro" id="IPR058625">
    <property type="entry name" value="MdtA-like_BSH"/>
</dbReference>
<dbReference type="InterPro" id="IPR058637">
    <property type="entry name" value="YknX-like_C"/>
</dbReference>
<evidence type="ECO:0000313" key="5">
    <source>
        <dbReference type="EMBL" id="AFE10874.1"/>
    </source>
</evidence>
<evidence type="ECO:0000259" key="4">
    <source>
        <dbReference type="Pfam" id="PF25989"/>
    </source>
</evidence>
<dbReference type="PANTHER" id="PTHR30469:SF15">
    <property type="entry name" value="HLYD FAMILY OF SECRETION PROTEINS"/>
    <property type="match status" value="1"/>
</dbReference>
<gene>
    <name evidence="5" type="primary">yegM</name>
    <name evidence="5" type="ordered locus">COCOR_01793</name>
</gene>
<dbReference type="Pfam" id="PF25954">
    <property type="entry name" value="Beta-barrel_RND_2"/>
    <property type="match status" value="1"/>
</dbReference>
<dbReference type="eggNOG" id="COG0845">
    <property type="taxonomic scope" value="Bacteria"/>
</dbReference>
<dbReference type="HOGENOM" id="CLU_018816_1_4_7"/>
<dbReference type="InParanoid" id="H8N1I5"/>
<dbReference type="PANTHER" id="PTHR30469">
    <property type="entry name" value="MULTIDRUG RESISTANCE PROTEIN MDTA"/>
    <property type="match status" value="1"/>
</dbReference>
<dbReference type="Pfam" id="PF25989">
    <property type="entry name" value="YknX_C"/>
    <property type="match status" value="1"/>
</dbReference>
<dbReference type="Gene3D" id="2.40.50.100">
    <property type="match status" value="1"/>
</dbReference>
<dbReference type="Proteomes" id="UP000007587">
    <property type="component" value="Chromosome"/>
</dbReference>
<evidence type="ECO:0000259" key="3">
    <source>
        <dbReference type="Pfam" id="PF25954"/>
    </source>
</evidence>
<dbReference type="Pfam" id="PF25917">
    <property type="entry name" value="BSH_RND"/>
    <property type="match status" value="1"/>
</dbReference>
<protein>
    <submittedName>
        <fullName evidence="5">Efflux transporter RND family, MFP subunit</fullName>
    </submittedName>
</protein>
<dbReference type="STRING" id="1144275.COCOR_01793"/>
<dbReference type="GO" id="GO:0015562">
    <property type="term" value="F:efflux transmembrane transporter activity"/>
    <property type="evidence" value="ECO:0007669"/>
    <property type="project" value="TreeGrafter"/>
</dbReference>
<feature type="domain" description="YknX-like C-terminal permuted SH3-like" evidence="4">
    <location>
        <begin position="303"/>
        <end position="369"/>
    </location>
</feature>
<dbReference type="SUPFAM" id="SSF111369">
    <property type="entry name" value="HlyD-like secretion proteins"/>
    <property type="match status" value="1"/>
</dbReference>
<keyword evidence="6" id="KW-1185">Reference proteome</keyword>
<organism evidence="5 6">
    <name type="scientific">Corallococcus coralloides (strain ATCC 25202 / DSM 2259 / NBRC 100086 / M2)</name>
    <name type="common">Myxococcus coralloides</name>
    <dbReference type="NCBI Taxonomy" id="1144275"/>
    <lineage>
        <taxon>Bacteria</taxon>
        <taxon>Pseudomonadati</taxon>
        <taxon>Myxococcota</taxon>
        <taxon>Myxococcia</taxon>
        <taxon>Myxococcales</taxon>
        <taxon>Cystobacterineae</taxon>
        <taxon>Myxococcaceae</taxon>
        <taxon>Corallococcus</taxon>
    </lineage>
</organism>
<dbReference type="InterPro" id="IPR058792">
    <property type="entry name" value="Beta-barrel_RND_2"/>
</dbReference>